<dbReference type="AlphaFoldDB" id="A0A7Y9ULM7"/>
<proteinExistence type="predicted"/>
<evidence type="ECO:0000313" key="2">
    <source>
        <dbReference type="EMBL" id="NYG56638.1"/>
    </source>
</evidence>
<keyword evidence="1" id="KW-0472">Membrane</keyword>
<dbReference type="Proteomes" id="UP000544110">
    <property type="component" value="Unassembled WGS sequence"/>
</dbReference>
<evidence type="ECO:0000256" key="1">
    <source>
        <dbReference type="SAM" id="Phobius"/>
    </source>
</evidence>
<feature type="transmembrane region" description="Helical" evidence="1">
    <location>
        <begin position="20"/>
        <end position="42"/>
    </location>
</feature>
<dbReference type="RefSeq" id="WP_179518859.1">
    <property type="nucleotide sequence ID" value="NZ_JACCAC010000001.1"/>
</dbReference>
<dbReference type="EMBL" id="JACCAC010000001">
    <property type="protein sequence ID" value="NYG56638.1"/>
    <property type="molecule type" value="Genomic_DNA"/>
</dbReference>
<keyword evidence="1" id="KW-1133">Transmembrane helix</keyword>
<sequence>MTTRRTPGGPGRRDERGTVLVELVWLGILLLVPLVYVMLSVFEVQRGAFAVSAAARAAGRAYAVADTDAAGERAARAAALQALADQRLDGADLRLRFSCAPADRCREPGAVITVVVESSVQLPLVPDALGGGAPRFALDATHTVPRGRFNVVGGGAGAAEE</sequence>
<reference evidence="2 3" key="1">
    <citation type="submission" date="2020-07" db="EMBL/GenBank/DDBJ databases">
        <title>Sequencing the genomes of 1000 actinobacteria strains.</title>
        <authorList>
            <person name="Klenk H.-P."/>
        </authorList>
    </citation>
    <scope>NUCLEOTIDE SEQUENCE [LARGE SCALE GENOMIC DNA]</scope>
    <source>
        <strain evidence="2 3">DSM 24552</strain>
    </source>
</reference>
<name>A0A7Y9ULM7_9ACTN</name>
<evidence type="ECO:0000313" key="3">
    <source>
        <dbReference type="Proteomes" id="UP000544110"/>
    </source>
</evidence>
<protein>
    <submittedName>
        <fullName evidence="2">Flp pilus assembly protein TadG</fullName>
    </submittedName>
</protein>
<gene>
    <name evidence="2" type="ORF">BJ989_002942</name>
</gene>
<accession>A0A7Y9ULM7</accession>
<keyword evidence="3" id="KW-1185">Reference proteome</keyword>
<keyword evidence="1" id="KW-0812">Transmembrane</keyword>
<comment type="caution">
    <text evidence="2">The sequence shown here is derived from an EMBL/GenBank/DDBJ whole genome shotgun (WGS) entry which is preliminary data.</text>
</comment>
<organism evidence="2 3">
    <name type="scientific">Nocardioides perillae</name>
    <dbReference type="NCBI Taxonomy" id="1119534"/>
    <lineage>
        <taxon>Bacteria</taxon>
        <taxon>Bacillati</taxon>
        <taxon>Actinomycetota</taxon>
        <taxon>Actinomycetes</taxon>
        <taxon>Propionibacteriales</taxon>
        <taxon>Nocardioidaceae</taxon>
        <taxon>Nocardioides</taxon>
    </lineage>
</organism>